<dbReference type="PIRSF" id="PIRSF036893">
    <property type="entry name" value="Lipocalin_ApoD"/>
    <property type="match status" value="1"/>
</dbReference>
<dbReference type="Pfam" id="PF08212">
    <property type="entry name" value="Lipocalin_2"/>
    <property type="match status" value="1"/>
</dbReference>
<dbReference type="GO" id="GO:0031409">
    <property type="term" value="F:pigment binding"/>
    <property type="evidence" value="ECO:0007669"/>
    <property type="project" value="InterPro"/>
</dbReference>
<sequence>MSGFERNVMIWLGVIAVLLTTSTVVITQRIVDQPCPDPDSRPIVQNFDLKRYISGKWYEISRYDQYFERGCDCGYATYTLKSANTIKVDNCCERLPNTTLHCSVGKAVVSFPNRTPVEGRLNVTFRGPPNNSNYWVMDTDYDNYAVIYSCKNLSDSKSAEAAWVLSKQRTLHPEARPKVDQLVDQYLVRADMRNTEQSQSICKYDVDGTAHQISSN</sequence>
<evidence type="ECO:0000256" key="6">
    <source>
        <dbReference type="ARBA" id="ARBA00022729"/>
    </source>
</evidence>
<dbReference type="CDD" id="cd19437">
    <property type="entry name" value="lipocalin_apoD-like"/>
    <property type="match status" value="1"/>
</dbReference>
<dbReference type="SUPFAM" id="SSF50814">
    <property type="entry name" value="Lipocalins"/>
    <property type="match status" value="1"/>
</dbReference>
<comment type="subcellular location">
    <subcellularLocation>
        <location evidence="1">Secreted</location>
    </subcellularLocation>
</comment>
<feature type="domain" description="Lipocalin/cytosolic fatty-acid binding" evidence="11">
    <location>
        <begin position="47"/>
        <end position="179"/>
    </location>
</feature>
<evidence type="ECO:0000259" key="11">
    <source>
        <dbReference type="Pfam" id="PF08212"/>
    </source>
</evidence>
<evidence type="ECO:0000256" key="8">
    <source>
        <dbReference type="ARBA" id="ARBA00023157"/>
    </source>
</evidence>
<evidence type="ECO:0000256" key="1">
    <source>
        <dbReference type="ARBA" id="ARBA00004613"/>
    </source>
</evidence>
<name>T1E2C3_9DIPT</name>
<dbReference type="FunFam" id="2.40.128.20:FF:000003">
    <property type="entry name" value="Apolipoprotein D"/>
    <property type="match status" value="1"/>
</dbReference>
<evidence type="ECO:0000256" key="9">
    <source>
        <dbReference type="ARBA" id="ARBA00023180"/>
    </source>
</evidence>
<feature type="chain" id="PRO_5013435551" description="Apolipoprotein D" evidence="10">
    <location>
        <begin position="28"/>
        <end position="216"/>
    </location>
</feature>
<evidence type="ECO:0000256" key="10">
    <source>
        <dbReference type="PIRNR" id="PIRNR036893"/>
    </source>
</evidence>
<keyword evidence="8" id="KW-1015">Disulfide bond</keyword>
<keyword evidence="7" id="KW-0446">Lipid-binding</keyword>
<dbReference type="GO" id="GO:0008289">
    <property type="term" value="F:lipid binding"/>
    <property type="evidence" value="ECO:0007669"/>
    <property type="project" value="UniProtKB-KW"/>
</dbReference>
<evidence type="ECO:0000256" key="3">
    <source>
        <dbReference type="ARBA" id="ARBA00019890"/>
    </source>
</evidence>
<evidence type="ECO:0000256" key="2">
    <source>
        <dbReference type="ARBA" id="ARBA00006889"/>
    </source>
</evidence>
<dbReference type="PANTHER" id="PTHR10612">
    <property type="entry name" value="APOLIPOPROTEIN D"/>
    <property type="match status" value="1"/>
</dbReference>
<keyword evidence="6 10" id="KW-0732">Signal</keyword>
<evidence type="ECO:0000256" key="4">
    <source>
        <dbReference type="ARBA" id="ARBA00022448"/>
    </source>
</evidence>
<reference evidence="12" key="1">
    <citation type="journal article" date="2013" name="BMC Genomics">
        <title>A deep insight into the sialotranscriptome of the mosquito, Psorophora albipes.</title>
        <authorList>
            <person name="Chagas A.C."/>
            <person name="Calvo E."/>
            <person name="Rios-Velasquez C.M."/>
            <person name="Pessoa F.A."/>
            <person name="Medeiros J.F."/>
            <person name="Ribeiro J.M."/>
        </authorList>
    </citation>
    <scope>NUCLEOTIDE SEQUENCE</scope>
</reference>
<dbReference type="InterPro" id="IPR022271">
    <property type="entry name" value="Lipocalin_ApoD"/>
</dbReference>
<dbReference type="InterPro" id="IPR000566">
    <property type="entry name" value="Lipocln_cytosolic_FA-bd_dom"/>
</dbReference>
<dbReference type="AlphaFoldDB" id="T1E2C3"/>
<dbReference type="GO" id="GO:0006629">
    <property type="term" value="P:lipid metabolic process"/>
    <property type="evidence" value="ECO:0007669"/>
    <property type="project" value="TreeGrafter"/>
</dbReference>
<comment type="similarity">
    <text evidence="2 10">Belongs to the calycin superfamily. Lipocalin family.</text>
</comment>
<evidence type="ECO:0000256" key="7">
    <source>
        <dbReference type="ARBA" id="ARBA00023121"/>
    </source>
</evidence>
<dbReference type="GO" id="GO:0005737">
    <property type="term" value="C:cytoplasm"/>
    <property type="evidence" value="ECO:0007669"/>
    <property type="project" value="TreeGrafter"/>
</dbReference>
<organism evidence="12">
    <name type="scientific">Psorophora albipes</name>
    <dbReference type="NCBI Taxonomy" id="869069"/>
    <lineage>
        <taxon>Eukaryota</taxon>
        <taxon>Metazoa</taxon>
        <taxon>Ecdysozoa</taxon>
        <taxon>Arthropoda</taxon>
        <taxon>Hexapoda</taxon>
        <taxon>Insecta</taxon>
        <taxon>Pterygota</taxon>
        <taxon>Neoptera</taxon>
        <taxon>Endopterygota</taxon>
        <taxon>Diptera</taxon>
        <taxon>Nematocera</taxon>
        <taxon>Culicoidea</taxon>
        <taxon>Culicidae</taxon>
        <taxon>Culicinae</taxon>
        <taxon>Aedini</taxon>
        <taxon>Psorophora</taxon>
    </lineage>
</organism>
<dbReference type="InterPro" id="IPR012674">
    <property type="entry name" value="Calycin"/>
</dbReference>
<dbReference type="PRINTS" id="PR01273">
    <property type="entry name" value="INVTBRTCOLOR"/>
</dbReference>
<proteinExistence type="evidence at transcript level"/>
<feature type="signal peptide" evidence="10">
    <location>
        <begin position="1"/>
        <end position="27"/>
    </location>
</feature>
<dbReference type="PANTHER" id="PTHR10612:SF62">
    <property type="entry name" value="LIPOCALIN_CYTOSOLIC FATTY-ACID BINDING DOMAIN-CONTAINING PROTEIN"/>
    <property type="match status" value="1"/>
</dbReference>
<evidence type="ECO:0000256" key="5">
    <source>
        <dbReference type="ARBA" id="ARBA00022525"/>
    </source>
</evidence>
<keyword evidence="5" id="KW-0964">Secreted</keyword>
<protein>
    <recommendedName>
        <fullName evidence="3">Apolipoprotein D</fullName>
    </recommendedName>
</protein>
<keyword evidence="9" id="KW-0325">Glycoprotein</keyword>
<evidence type="ECO:0000313" key="12">
    <source>
        <dbReference type="EMBL" id="JAA93993.1"/>
    </source>
</evidence>
<dbReference type="InterPro" id="IPR003057">
    <property type="entry name" value="Invtbrt_color"/>
</dbReference>
<dbReference type="EMBL" id="GALA01000859">
    <property type="protein sequence ID" value="JAA93993.1"/>
    <property type="molecule type" value="mRNA"/>
</dbReference>
<dbReference type="Gene3D" id="2.40.128.20">
    <property type="match status" value="1"/>
</dbReference>
<keyword evidence="4" id="KW-0813">Transport</keyword>
<accession>T1E2C3</accession>
<dbReference type="GO" id="GO:0000302">
    <property type="term" value="P:response to reactive oxygen species"/>
    <property type="evidence" value="ECO:0007669"/>
    <property type="project" value="TreeGrafter"/>
</dbReference>
<dbReference type="GO" id="GO:0005576">
    <property type="term" value="C:extracellular region"/>
    <property type="evidence" value="ECO:0007669"/>
    <property type="project" value="UniProtKB-SubCell"/>
</dbReference>